<protein>
    <submittedName>
        <fullName evidence="2">Peptide transporter</fullName>
    </submittedName>
</protein>
<dbReference type="SUPFAM" id="SSF55909">
    <property type="entry name" value="Pentein"/>
    <property type="match status" value="1"/>
</dbReference>
<sequence>MQVALQQQDYVLFSEELKKYYPQIYNELSEILSHHNVRHGVLKGTADYWCRDYMPIQVDYDKFVQFRYHPDYLKGYRDYETPTEVSLELAKELTSASIETSPIIADGGNFTFASIKRGRGYTPVVVMTEKVFFENSEVAGENLVYQLEKLFPKHKLLFLPWDRGDACGHTDGILHAVGPNKLLVNLKVYPDKIAARMREILESCFKVIDLELSDYHEYSWAYINMIHTKDVIIVPGLGRATDAEALNHIKKLFPQYEGRIYQVQIPSIVKKYGGALNCLSWSFYKYL</sequence>
<dbReference type="InterPro" id="IPR007466">
    <property type="entry name" value="Peptidyl-Arg-deiminase_porph"/>
</dbReference>
<dbReference type="AlphaFoldDB" id="A0A8E1UQC4"/>
<accession>A0A8E1UQC4</accession>
<organism evidence="2 3">
    <name type="scientific">Xylanibacter rarus</name>
    <dbReference type="NCBI Taxonomy" id="1676614"/>
    <lineage>
        <taxon>Bacteria</taxon>
        <taxon>Pseudomonadati</taxon>
        <taxon>Bacteroidota</taxon>
        <taxon>Bacteroidia</taxon>
        <taxon>Bacteroidales</taxon>
        <taxon>Prevotellaceae</taxon>
        <taxon>Xylanibacter</taxon>
    </lineage>
</organism>
<dbReference type="PANTHER" id="PTHR31377">
    <property type="entry name" value="AGMATINE DEIMINASE-RELATED"/>
    <property type="match status" value="1"/>
</dbReference>
<dbReference type="GO" id="GO:0009446">
    <property type="term" value="P:putrescine biosynthetic process"/>
    <property type="evidence" value="ECO:0007669"/>
    <property type="project" value="InterPro"/>
</dbReference>
<dbReference type="GO" id="GO:0047632">
    <property type="term" value="F:agmatine deiminase activity"/>
    <property type="evidence" value="ECO:0007669"/>
    <property type="project" value="TreeGrafter"/>
</dbReference>
<reference evidence="2 3" key="1">
    <citation type="submission" date="2015-06" db="EMBL/GenBank/DDBJ databases">
        <title>Prevotella sp. 109, sp. nov., a novel member of the family Prevotellaceae isolated from human faeces.</title>
        <authorList>
            <person name="Shkoporov A.N."/>
            <person name="Chaplin A.V."/>
            <person name="Kafarskaia L.I."/>
            <person name="Efimov B.A."/>
        </authorList>
    </citation>
    <scope>NUCLEOTIDE SEQUENCE [LARGE SCALE GENOMIC DNA]</scope>
    <source>
        <strain evidence="2 3">109</strain>
    </source>
</reference>
<dbReference type="OrthoDB" id="7871381at2"/>
<keyword evidence="3" id="KW-1185">Reference proteome</keyword>
<keyword evidence="1" id="KW-0378">Hydrolase</keyword>
<dbReference type="Gene3D" id="3.75.10.10">
    <property type="entry name" value="L-arginine/glycine Amidinotransferase, Chain A"/>
    <property type="match status" value="1"/>
</dbReference>
<dbReference type="Proteomes" id="UP000036951">
    <property type="component" value="Unassembled WGS sequence"/>
</dbReference>
<evidence type="ECO:0000313" key="2">
    <source>
        <dbReference type="EMBL" id="KOO68286.1"/>
    </source>
</evidence>
<proteinExistence type="predicted"/>
<evidence type="ECO:0000256" key="1">
    <source>
        <dbReference type="ARBA" id="ARBA00022801"/>
    </source>
</evidence>
<evidence type="ECO:0000313" key="3">
    <source>
        <dbReference type="Proteomes" id="UP000036951"/>
    </source>
</evidence>
<gene>
    <name evidence="2" type="ORF">ACU52_08555</name>
</gene>
<dbReference type="Pfam" id="PF04371">
    <property type="entry name" value="PAD_porph"/>
    <property type="match status" value="1"/>
</dbReference>
<dbReference type="PANTHER" id="PTHR31377:SF0">
    <property type="entry name" value="AGMATINE DEIMINASE-RELATED"/>
    <property type="match status" value="1"/>
</dbReference>
<name>A0A8E1UQC4_9BACT</name>
<comment type="caution">
    <text evidence="2">The sequence shown here is derived from an EMBL/GenBank/DDBJ whole genome shotgun (WGS) entry which is preliminary data.</text>
</comment>
<dbReference type="EMBL" id="LFQU01000015">
    <property type="protein sequence ID" value="KOO68286.1"/>
    <property type="molecule type" value="Genomic_DNA"/>
</dbReference>
<dbReference type="GO" id="GO:0004668">
    <property type="term" value="F:protein-arginine deiminase activity"/>
    <property type="evidence" value="ECO:0007669"/>
    <property type="project" value="InterPro"/>
</dbReference>